<reference evidence="1 2" key="1">
    <citation type="journal article" date="2018" name="Sci. Rep.">
        <title>Comparative analysis of the Pocillopora damicornis genome highlights role of immune system in coral evolution.</title>
        <authorList>
            <person name="Cunning R."/>
            <person name="Bay R.A."/>
            <person name="Gillette P."/>
            <person name="Baker A.C."/>
            <person name="Traylor-Knowles N."/>
        </authorList>
    </citation>
    <scope>NUCLEOTIDE SEQUENCE [LARGE SCALE GENOMIC DNA]</scope>
    <source>
        <strain evidence="1">RSMAS</strain>
        <tissue evidence="1">Whole animal</tissue>
    </source>
</reference>
<dbReference type="EMBL" id="RCHS01003618">
    <property type="protein sequence ID" value="RMX40547.1"/>
    <property type="molecule type" value="Genomic_DNA"/>
</dbReference>
<evidence type="ECO:0000313" key="2">
    <source>
        <dbReference type="Proteomes" id="UP000275408"/>
    </source>
</evidence>
<name>A0A3M6TGL3_POCDA</name>
<protein>
    <submittedName>
        <fullName evidence="1">Uncharacterized protein</fullName>
    </submittedName>
</protein>
<evidence type="ECO:0000313" key="1">
    <source>
        <dbReference type="EMBL" id="RMX40547.1"/>
    </source>
</evidence>
<organism evidence="1 2">
    <name type="scientific">Pocillopora damicornis</name>
    <name type="common">Cauliflower coral</name>
    <name type="synonym">Millepora damicornis</name>
    <dbReference type="NCBI Taxonomy" id="46731"/>
    <lineage>
        <taxon>Eukaryota</taxon>
        <taxon>Metazoa</taxon>
        <taxon>Cnidaria</taxon>
        <taxon>Anthozoa</taxon>
        <taxon>Hexacorallia</taxon>
        <taxon>Scleractinia</taxon>
        <taxon>Astrocoeniina</taxon>
        <taxon>Pocilloporidae</taxon>
        <taxon>Pocillopora</taxon>
    </lineage>
</organism>
<dbReference type="GO" id="GO:0015074">
    <property type="term" value="P:DNA integration"/>
    <property type="evidence" value="ECO:0007669"/>
    <property type="project" value="InterPro"/>
</dbReference>
<feature type="non-terminal residue" evidence="1">
    <location>
        <position position="80"/>
    </location>
</feature>
<dbReference type="GO" id="GO:0003677">
    <property type="term" value="F:DNA binding"/>
    <property type="evidence" value="ECO:0007669"/>
    <property type="project" value="InterPro"/>
</dbReference>
<dbReference type="AlphaFoldDB" id="A0A3M6TGL3"/>
<proteinExistence type="predicted"/>
<dbReference type="Proteomes" id="UP000275408">
    <property type="component" value="Unassembled WGS sequence"/>
</dbReference>
<dbReference type="GO" id="GO:0006310">
    <property type="term" value="P:DNA recombination"/>
    <property type="evidence" value="ECO:0007669"/>
    <property type="project" value="InterPro"/>
</dbReference>
<sequence length="80" mass="9052">FAGPSASLKVVRVACICSLGYAGFFRYDELSNIAPEHLGFFPDHLRVAKNDIYREGNYVYIKRLASKYCPVALLERHISI</sequence>
<dbReference type="InterPro" id="IPR013762">
    <property type="entry name" value="Integrase-like_cat_sf"/>
</dbReference>
<accession>A0A3M6TGL3</accession>
<gene>
    <name evidence="1" type="ORF">pdam_00007514</name>
</gene>
<comment type="caution">
    <text evidence="1">The sequence shown here is derived from an EMBL/GenBank/DDBJ whole genome shotgun (WGS) entry which is preliminary data.</text>
</comment>
<keyword evidence="2" id="KW-1185">Reference proteome</keyword>
<dbReference type="Gene3D" id="1.10.443.10">
    <property type="entry name" value="Intergrase catalytic core"/>
    <property type="match status" value="1"/>
</dbReference>
<feature type="non-terminal residue" evidence="1">
    <location>
        <position position="1"/>
    </location>
</feature>